<evidence type="ECO:0000313" key="1">
    <source>
        <dbReference type="EMBL" id="PKU45263.1"/>
    </source>
</evidence>
<organism evidence="1 2">
    <name type="scientific">Limosa lapponica baueri</name>
    <dbReference type="NCBI Taxonomy" id="1758121"/>
    <lineage>
        <taxon>Eukaryota</taxon>
        <taxon>Metazoa</taxon>
        <taxon>Chordata</taxon>
        <taxon>Craniata</taxon>
        <taxon>Vertebrata</taxon>
        <taxon>Euteleostomi</taxon>
        <taxon>Archelosauria</taxon>
        <taxon>Archosauria</taxon>
        <taxon>Dinosauria</taxon>
        <taxon>Saurischia</taxon>
        <taxon>Theropoda</taxon>
        <taxon>Coelurosauria</taxon>
        <taxon>Aves</taxon>
        <taxon>Neognathae</taxon>
        <taxon>Neoaves</taxon>
        <taxon>Charadriiformes</taxon>
        <taxon>Scolopacidae</taxon>
        <taxon>Limosa</taxon>
    </lineage>
</organism>
<reference evidence="2" key="1">
    <citation type="submission" date="2017-11" db="EMBL/GenBank/DDBJ databases">
        <authorList>
            <person name="Lima N.C."/>
            <person name="Parody-Merino A.M."/>
            <person name="Battley P.F."/>
            <person name="Fidler A.E."/>
            <person name="Prosdocimi F."/>
        </authorList>
    </citation>
    <scope>NUCLEOTIDE SEQUENCE [LARGE SCALE GENOMIC DNA]</scope>
</reference>
<accession>A0A2I0UGU6</accession>
<name>A0A2I0UGU6_LIMLA</name>
<sequence length="145" mass="16131">MDLPEDEDLLCLSICYFEKTLSLPQFSVPPLAVPPALRAVLRVEPFTCTFFCPMPSGVITWAGILVWPLVSANGRALKRPMCCLYLIAKQQKAKRFRQPEQVIHGRKVKRSSGEDATGSTETFDIVETFMPLVITDGMILGLLTT</sequence>
<gene>
    <name evidence="1" type="ORF">llap_4432</name>
</gene>
<dbReference type="EMBL" id="KZ505770">
    <property type="protein sequence ID" value="PKU45263.1"/>
    <property type="molecule type" value="Genomic_DNA"/>
</dbReference>
<protein>
    <submittedName>
        <fullName evidence="1">Uncharacterized protein</fullName>
    </submittedName>
</protein>
<dbReference type="AlphaFoldDB" id="A0A2I0UGU6"/>
<keyword evidence="2" id="KW-1185">Reference proteome</keyword>
<dbReference type="Proteomes" id="UP000233556">
    <property type="component" value="Unassembled WGS sequence"/>
</dbReference>
<proteinExistence type="predicted"/>
<reference evidence="2" key="2">
    <citation type="submission" date="2017-12" db="EMBL/GenBank/DDBJ databases">
        <title>Genome sequence of the Bar-tailed Godwit (Limosa lapponica baueri).</title>
        <authorList>
            <person name="Lima N.C.B."/>
            <person name="Parody-Merino A.M."/>
            <person name="Battley P.F."/>
            <person name="Fidler A.E."/>
            <person name="Prosdocimi F."/>
        </authorList>
    </citation>
    <scope>NUCLEOTIDE SEQUENCE [LARGE SCALE GENOMIC DNA]</scope>
</reference>
<evidence type="ECO:0000313" key="2">
    <source>
        <dbReference type="Proteomes" id="UP000233556"/>
    </source>
</evidence>